<dbReference type="Proteomes" id="UP000006591">
    <property type="component" value="Chromosome 1"/>
</dbReference>
<dbReference type="HOGENOM" id="CLU_506611_0_0_1"/>
<name>A0A0E0FR57_ORYNI</name>
<evidence type="ECO:0000313" key="2">
    <source>
        <dbReference type="EnsemblPlants" id="ONIVA01G30240.1"/>
    </source>
</evidence>
<feature type="compositionally biased region" description="Pro residues" evidence="1">
    <location>
        <begin position="525"/>
        <end position="538"/>
    </location>
</feature>
<dbReference type="AlphaFoldDB" id="A0A0E0FR57"/>
<dbReference type="EnsemblPlants" id="ONIVA01G30240.1">
    <property type="protein sequence ID" value="ONIVA01G30240.1"/>
    <property type="gene ID" value="ONIVA01G30240"/>
</dbReference>
<feature type="compositionally biased region" description="Low complexity" evidence="1">
    <location>
        <begin position="471"/>
        <end position="489"/>
    </location>
</feature>
<organism evidence="2">
    <name type="scientific">Oryza nivara</name>
    <name type="common">Indian wild rice</name>
    <name type="synonym">Oryza sativa f. spontanea</name>
    <dbReference type="NCBI Taxonomy" id="4536"/>
    <lineage>
        <taxon>Eukaryota</taxon>
        <taxon>Viridiplantae</taxon>
        <taxon>Streptophyta</taxon>
        <taxon>Embryophyta</taxon>
        <taxon>Tracheophyta</taxon>
        <taxon>Spermatophyta</taxon>
        <taxon>Magnoliopsida</taxon>
        <taxon>Liliopsida</taxon>
        <taxon>Poales</taxon>
        <taxon>Poaceae</taxon>
        <taxon>BOP clade</taxon>
        <taxon>Oryzoideae</taxon>
        <taxon>Oryzeae</taxon>
        <taxon>Oryzinae</taxon>
        <taxon>Oryza</taxon>
    </lineage>
</organism>
<protein>
    <submittedName>
        <fullName evidence="2">Uncharacterized protein</fullName>
    </submittedName>
</protein>
<sequence>MEFGGEGDPVPGHDDQVEADGWIDYDGAARDFCCTDEDQGGDGGRAADVGDVQDDAGAAPAYLGLGVPDGVQGDPSHIHPAAVDPVLFPAGVQAAAAPSNAQQATYPGLLPGLGSGGTQVVVGLVPVAGAFLGADNAFSSDVIDNMVEGGMWFELDGYLQRFTPRSFSSNDPAILHKILYLICRKGCLKMLLDAKLFEQADSFFASSILPLAAAPASPYARDDDVQARIHVLQQAVELRWKGLKFSPTLVPPTKHHLRLLELPADETAVPKLQQKINDYLRYTPEPGLRSTMWEFAIKCDNRPYKRGNKPDIRCLLCQKLFLHADITQCMKGHLSKHCPMSTQSSLERFHIALKKEGKKKKPVTDDFEKNKRIKIGGTMPNQQGQLALINHIDSSDIDKQIDAGRKVLDKFRSCENEMCKSALEEMEQVLNNISRSARQQTHENRQVAIGMPPLAPVLPSDAAAGHPQLPAAAAAGPQDLPEAGDVLPQPHQPEHHHLQDAPDLPAAGNPLQPEPHLLQVQAPLENPPFAGPPHQPEA</sequence>
<reference evidence="2" key="2">
    <citation type="submission" date="2018-04" db="EMBL/GenBank/DDBJ databases">
        <title>OnivRS2 (Oryza nivara Reference Sequence Version 2).</title>
        <authorList>
            <person name="Zhang J."/>
            <person name="Kudrna D."/>
            <person name="Lee S."/>
            <person name="Talag J."/>
            <person name="Rajasekar S."/>
            <person name="Welchert J."/>
            <person name="Hsing Y.-I."/>
            <person name="Wing R.A."/>
        </authorList>
    </citation>
    <scope>NUCLEOTIDE SEQUENCE [LARGE SCALE GENOMIC DNA]</scope>
</reference>
<proteinExistence type="predicted"/>
<keyword evidence="3" id="KW-1185">Reference proteome</keyword>
<evidence type="ECO:0000313" key="3">
    <source>
        <dbReference type="Proteomes" id="UP000006591"/>
    </source>
</evidence>
<evidence type="ECO:0000256" key="1">
    <source>
        <dbReference type="SAM" id="MobiDB-lite"/>
    </source>
</evidence>
<dbReference type="OMA" id="RSCENEM"/>
<feature type="region of interest" description="Disordered" evidence="1">
    <location>
        <begin position="471"/>
        <end position="538"/>
    </location>
</feature>
<reference evidence="2" key="1">
    <citation type="submission" date="2015-04" db="UniProtKB">
        <authorList>
            <consortium name="EnsemblPlants"/>
        </authorList>
    </citation>
    <scope>IDENTIFICATION</scope>
    <source>
        <strain evidence="2">SL10</strain>
    </source>
</reference>
<dbReference type="Gramene" id="ONIVA01G30240.1">
    <property type="protein sequence ID" value="ONIVA01G30240.1"/>
    <property type="gene ID" value="ONIVA01G30240"/>
</dbReference>
<accession>A0A0E0FR57</accession>